<name>A0A4R9KD49_9LEPT</name>
<dbReference type="EMBL" id="RQGF01000004">
    <property type="protein sequence ID" value="TGL65805.1"/>
    <property type="molecule type" value="Genomic_DNA"/>
</dbReference>
<organism evidence="1 2">
    <name type="scientific">Leptospira sarikeiensis</name>
    <dbReference type="NCBI Taxonomy" id="2484943"/>
    <lineage>
        <taxon>Bacteria</taxon>
        <taxon>Pseudomonadati</taxon>
        <taxon>Spirochaetota</taxon>
        <taxon>Spirochaetia</taxon>
        <taxon>Leptospirales</taxon>
        <taxon>Leptospiraceae</taxon>
        <taxon>Leptospira</taxon>
    </lineage>
</organism>
<protein>
    <submittedName>
        <fullName evidence="1">Uncharacterized protein</fullName>
    </submittedName>
</protein>
<dbReference type="AlphaFoldDB" id="A0A4R9KD49"/>
<evidence type="ECO:0000313" key="1">
    <source>
        <dbReference type="EMBL" id="TGL65805.1"/>
    </source>
</evidence>
<evidence type="ECO:0000313" key="2">
    <source>
        <dbReference type="Proteomes" id="UP000297762"/>
    </source>
</evidence>
<comment type="caution">
    <text evidence="1">The sequence shown here is derived from an EMBL/GenBank/DDBJ whole genome shotgun (WGS) entry which is preliminary data.</text>
</comment>
<dbReference type="OrthoDB" id="341872at2"/>
<keyword evidence="2" id="KW-1185">Reference proteome</keyword>
<reference evidence="1" key="1">
    <citation type="journal article" date="2019" name="PLoS Negl. Trop. Dis.">
        <title>Revisiting the worldwide diversity of Leptospira species in the environment.</title>
        <authorList>
            <person name="Vincent A.T."/>
            <person name="Schiettekatte O."/>
            <person name="Bourhy P."/>
            <person name="Veyrier F.J."/>
            <person name="Picardeau M."/>
        </authorList>
    </citation>
    <scope>NUCLEOTIDE SEQUENCE [LARGE SCALE GENOMIC DNA]</scope>
    <source>
        <strain evidence="1">201702455</strain>
    </source>
</reference>
<proteinExistence type="predicted"/>
<gene>
    <name evidence="1" type="ORF">EHQ64_00520</name>
</gene>
<sequence length="201" mass="22219">MDQSNRLVLSEGIATPAYKLKANGLRKDIPKEKVIKFVADYLEITKKSGTEEIIHVVEAVKDGGKTADGKDTYTPQLKNLDVDYYVVGNLSPALQSSNFITVFPHLFSTLFSVVSLGIFPSFQWGNAKMEVKVYDKNLNQVWEKEYDASYTVLRALWAPSYPKECEGGACGLQQSGAVPGLVYKDLIPQVESDLSGFLADK</sequence>
<dbReference type="NCBIfam" id="NF047480">
    <property type="entry name" value="Lepto_Lp29"/>
    <property type="match status" value="1"/>
</dbReference>
<accession>A0A4R9KD49</accession>
<dbReference type="Proteomes" id="UP000297762">
    <property type="component" value="Unassembled WGS sequence"/>
</dbReference>